<comment type="caution">
    <text evidence="1">The sequence shown here is derived from an EMBL/GenBank/DDBJ whole genome shotgun (WGS) entry which is preliminary data.</text>
</comment>
<accession>L7FAH5</accession>
<dbReference type="Proteomes" id="UP000010931">
    <property type="component" value="Unassembled WGS sequence"/>
</dbReference>
<evidence type="ECO:0000313" key="2">
    <source>
        <dbReference type="Proteomes" id="UP000010931"/>
    </source>
</evidence>
<gene>
    <name evidence="1" type="ORF">STRTUCAR8_04954</name>
</gene>
<organism evidence="1 2">
    <name type="scientific">Streptomyces turgidiscabies (strain Car8)</name>
    <dbReference type="NCBI Taxonomy" id="698760"/>
    <lineage>
        <taxon>Bacteria</taxon>
        <taxon>Bacillati</taxon>
        <taxon>Actinomycetota</taxon>
        <taxon>Actinomycetes</taxon>
        <taxon>Kitasatosporales</taxon>
        <taxon>Streptomycetaceae</taxon>
        <taxon>Streptomyces</taxon>
    </lineage>
</organism>
<evidence type="ECO:0000313" key="1">
    <source>
        <dbReference type="EMBL" id="ELP68262.1"/>
    </source>
</evidence>
<dbReference type="PATRIC" id="fig|698760.3.peg.3008"/>
<keyword evidence="2" id="KW-1185">Reference proteome</keyword>
<protein>
    <submittedName>
        <fullName evidence="1">Uncharacterized protein</fullName>
    </submittedName>
</protein>
<name>L7FAH5_STRT8</name>
<proteinExistence type="predicted"/>
<dbReference type="AlphaFoldDB" id="L7FAH5"/>
<dbReference type="EMBL" id="AEJB01000223">
    <property type="protein sequence ID" value="ELP68262.1"/>
    <property type="molecule type" value="Genomic_DNA"/>
</dbReference>
<reference evidence="1 2" key="1">
    <citation type="journal article" date="2011" name="Plasmid">
        <title>Streptomyces turgidiscabies Car8 contains a modular pathogenicity island that shares virulence genes with other actinobacterial plant pathogens.</title>
        <authorList>
            <person name="Huguet-Tapia J.C."/>
            <person name="Badger J.H."/>
            <person name="Loria R."/>
            <person name="Pettis G.S."/>
        </authorList>
    </citation>
    <scope>NUCLEOTIDE SEQUENCE [LARGE SCALE GENOMIC DNA]</scope>
    <source>
        <strain evidence="1 2">Car8</strain>
    </source>
</reference>
<sequence>MAYACSLFRVDSAVSMRCAPIPGVHGVGAADRAARYGVN</sequence>